<feature type="domain" description="DNA methylase N-4/N-6" evidence="5">
    <location>
        <begin position="46"/>
        <end position="266"/>
    </location>
</feature>
<evidence type="ECO:0000256" key="3">
    <source>
        <dbReference type="ARBA" id="ARBA00022679"/>
    </source>
</evidence>
<accession>A0A948WC87</accession>
<dbReference type="EMBL" id="JAHJDP010000034">
    <property type="protein sequence ID" value="MBU2690698.1"/>
    <property type="molecule type" value="Genomic_DNA"/>
</dbReference>
<name>A0A948WC87_UNCEI</name>
<evidence type="ECO:0000256" key="1">
    <source>
        <dbReference type="ARBA" id="ARBA00006594"/>
    </source>
</evidence>
<dbReference type="GO" id="GO:0032259">
    <property type="term" value="P:methylation"/>
    <property type="evidence" value="ECO:0007669"/>
    <property type="project" value="UniProtKB-KW"/>
</dbReference>
<evidence type="ECO:0000256" key="2">
    <source>
        <dbReference type="ARBA" id="ARBA00022603"/>
    </source>
</evidence>
<dbReference type="InterPro" id="IPR002052">
    <property type="entry name" value="DNA_methylase_N6_adenine_CS"/>
</dbReference>
<evidence type="ECO:0000313" key="7">
    <source>
        <dbReference type="Proteomes" id="UP000777784"/>
    </source>
</evidence>
<evidence type="ECO:0000259" key="5">
    <source>
        <dbReference type="Pfam" id="PF01555"/>
    </source>
</evidence>
<dbReference type="PROSITE" id="PS00092">
    <property type="entry name" value="N6_MTASE"/>
    <property type="match status" value="1"/>
</dbReference>
<dbReference type="GO" id="GO:0005737">
    <property type="term" value="C:cytoplasm"/>
    <property type="evidence" value="ECO:0007669"/>
    <property type="project" value="TreeGrafter"/>
</dbReference>
<keyword evidence="4" id="KW-0949">S-adenosyl-L-methionine</keyword>
<comment type="similarity">
    <text evidence="1">Belongs to the N(4)/N(6)-methyltransferase family.</text>
</comment>
<dbReference type="InterPro" id="IPR002941">
    <property type="entry name" value="DNA_methylase_N4/N6"/>
</dbReference>
<dbReference type="Pfam" id="PF01555">
    <property type="entry name" value="N6_N4_Mtase"/>
    <property type="match status" value="1"/>
</dbReference>
<dbReference type="PANTHER" id="PTHR13370:SF24">
    <property type="entry name" value="TYPE III RESTRICTION-MODIFICATION ENZYME STYLTI MOD SUBUNIT"/>
    <property type="match status" value="1"/>
</dbReference>
<dbReference type="PRINTS" id="PR00506">
    <property type="entry name" value="D21N6MTFRASE"/>
</dbReference>
<dbReference type="GO" id="GO:0008170">
    <property type="term" value="F:N-methyltransferase activity"/>
    <property type="evidence" value="ECO:0007669"/>
    <property type="project" value="InterPro"/>
</dbReference>
<keyword evidence="3" id="KW-0808">Transferase</keyword>
<keyword evidence="2" id="KW-0489">Methyltransferase</keyword>
<sequence length="276" mass="30864">MDQKLKIGLRSVAQSPSLQPGKDTVRGLAYHLPAEVLLAALPVGSVDLLYADPPFGTGRQKVSRTGRYDDPGGEAYFRWLEGILQAGHRVLSDKGSLFIHLDWRAAPYARIILDRIFGVSRLVNEIIWAYRTGGVPRRHLARKHDTILYYAKTDGYTFNRSTERSRLRHHYGFSNVKIERDSEGLYRETYLRDVWEIPALRGNQSEASGYPTQKPLALLKRILQIASDPGDLICDPFCGSGTTAVAAESSQRYWITCDISKKALAITGKRLAAESS</sequence>
<dbReference type="Proteomes" id="UP000777784">
    <property type="component" value="Unassembled WGS sequence"/>
</dbReference>
<evidence type="ECO:0000256" key="4">
    <source>
        <dbReference type="ARBA" id="ARBA00022691"/>
    </source>
</evidence>
<organism evidence="6 7">
    <name type="scientific">Eiseniibacteriota bacterium</name>
    <dbReference type="NCBI Taxonomy" id="2212470"/>
    <lineage>
        <taxon>Bacteria</taxon>
        <taxon>Candidatus Eiseniibacteriota</taxon>
    </lineage>
</organism>
<proteinExistence type="inferred from homology"/>
<gene>
    <name evidence="6" type="ORF">KJ970_07190</name>
</gene>
<dbReference type="Gene3D" id="3.40.50.150">
    <property type="entry name" value="Vaccinia Virus protein VP39"/>
    <property type="match status" value="1"/>
</dbReference>
<comment type="caution">
    <text evidence="6">The sequence shown here is derived from an EMBL/GenBank/DDBJ whole genome shotgun (WGS) entry which is preliminary data.</text>
</comment>
<dbReference type="SUPFAM" id="SSF53335">
    <property type="entry name" value="S-adenosyl-L-methionine-dependent methyltransferases"/>
    <property type="match status" value="1"/>
</dbReference>
<dbReference type="AlphaFoldDB" id="A0A948WC87"/>
<dbReference type="InterPro" id="IPR002295">
    <property type="entry name" value="N4/N6-MTase_EcoPI_Mod-like"/>
</dbReference>
<dbReference type="PANTHER" id="PTHR13370">
    <property type="entry name" value="RNA METHYLASE-RELATED"/>
    <property type="match status" value="1"/>
</dbReference>
<protein>
    <submittedName>
        <fullName evidence="6">Site-specific DNA-methyltransferase</fullName>
    </submittedName>
</protein>
<reference evidence="6" key="1">
    <citation type="submission" date="2021-05" db="EMBL/GenBank/DDBJ databases">
        <title>Energy efficiency and biological interactions define the core microbiome of deep oligotrophic groundwater.</title>
        <authorList>
            <person name="Mehrshad M."/>
            <person name="Lopez-Fernandez M."/>
            <person name="Bell E."/>
            <person name="Bernier-Latmani R."/>
            <person name="Bertilsson S."/>
            <person name="Dopson M."/>
        </authorList>
    </citation>
    <scope>NUCLEOTIDE SEQUENCE</scope>
    <source>
        <strain evidence="6">Modern_marine.mb.64</strain>
    </source>
</reference>
<evidence type="ECO:0000313" key="6">
    <source>
        <dbReference type="EMBL" id="MBU2690698.1"/>
    </source>
</evidence>
<dbReference type="GO" id="GO:0003677">
    <property type="term" value="F:DNA binding"/>
    <property type="evidence" value="ECO:0007669"/>
    <property type="project" value="InterPro"/>
</dbReference>
<dbReference type="InterPro" id="IPR029063">
    <property type="entry name" value="SAM-dependent_MTases_sf"/>
</dbReference>